<reference evidence="3 4" key="1">
    <citation type="submission" date="2022-01" db="EMBL/GenBank/DDBJ databases">
        <title>Alkalihalobacillus sp. EGI L200015, a novel bacterium isolated from a salt lake sediment.</title>
        <authorList>
            <person name="Gao L."/>
            <person name="Fang B.-Z."/>
            <person name="Li W.-J."/>
        </authorList>
    </citation>
    <scope>NUCLEOTIDE SEQUENCE [LARGE SCALE GENOMIC DNA]</scope>
    <source>
        <strain evidence="3 4">KCTC 12718</strain>
    </source>
</reference>
<name>A0ABS9H292_9BACL</name>
<organism evidence="3 4">
    <name type="scientific">Pseudalkalibacillus berkeleyi</name>
    <dbReference type="NCBI Taxonomy" id="1069813"/>
    <lineage>
        <taxon>Bacteria</taxon>
        <taxon>Bacillati</taxon>
        <taxon>Bacillota</taxon>
        <taxon>Bacilli</taxon>
        <taxon>Bacillales</taxon>
        <taxon>Fictibacillaceae</taxon>
        <taxon>Pseudalkalibacillus</taxon>
    </lineage>
</organism>
<dbReference type="PANTHER" id="PTHR30627:SF24">
    <property type="entry name" value="PENICILLIN-BINDING PROTEIN 4B"/>
    <property type="match status" value="1"/>
</dbReference>
<dbReference type="Gene3D" id="3.90.1310.10">
    <property type="entry name" value="Penicillin-binding protein 2a (Domain 2)"/>
    <property type="match status" value="1"/>
</dbReference>
<dbReference type="InterPro" id="IPR036138">
    <property type="entry name" value="PBP_dimer_sf"/>
</dbReference>
<dbReference type="Gene3D" id="3.40.710.10">
    <property type="entry name" value="DD-peptidase/beta-lactamase superfamily"/>
    <property type="match status" value="1"/>
</dbReference>
<keyword evidence="1" id="KW-0472">Membrane</keyword>
<gene>
    <name evidence="3" type="ORF">L2716_09900</name>
</gene>
<dbReference type="InterPro" id="IPR001460">
    <property type="entry name" value="PCN-bd_Tpept"/>
</dbReference>
<dbReference type="SUPFAM" id="SSF56601">
    <property type="entry name" value="beta-lactamase/transpeptidase-like"/>
    <property type="match status" value="1"/>
</dbReference>
<keyword evidence="4" id="KW-1185">Reference proteome</keyword>
<dbReference type="InterPro" id="IPR012338">
    <property type="entry name" value="Beta-lactam/transpept-like"/>
</dbReference>
<accession>A0ABS9H292</accession>
<dbReference type="Pfam" id="PF00905">
    <property type="entry name" value="Transpeptidase"/>
    <property type="match status" value="1"/>
</dbReference>
<comment type="caution">
    <text evidence="3">The sequence shown here is derived from an EMBL/GenBank/DDBJ whole genome shotgun (WGS) entry which is preliminary data.</text>
</comment>
<evidence type="ECO:0000259" key="2">
    <source>
        <dbReference type="Pfam" id="PF00905"/>
    </source>
</evidence>
<feature type="transmembrane region" description="Helical" evidence="1">
    <location>
        <begin position="7"/>
        <end position="26"/>
    </location>
</feature>
<feature type="domain" description="Penicillin-binding protein transpeptidase" evidence="2">
    <location>
        <begin position="262"/>
        <end position="573"/>
    </location>
</feature>
<evidence type="ECO:0000313" key="4">
    <source>
        <dbReference type="Proteomes" id="UP001649381"/>
    </source>
</evidence>
<keyword evidence="1" id="KW-1133">Transmembrane helix</keyword>
<evidence type="ECO:0000256" key="1">
    <source>
        <dbReference type="SAM" id="Phobius"/>
    </source>
</evidence>
<protein>
    <submittedName>
        <fullName evidence="3">Penicillin-binding protein 2</fullName>
    </submittedName>
</protein>
<dbReference type="RefSeq" id="WP_236334129.1">
    <property type="nucleotide sequence ID" value="NZ_JAKIJS010000001.1"/>
</dbReference>
<dbReference type="EMBL" id="JAKIJS010000001">
    <property type="protein sequence ID" value="MCF6138036.1"/>
    <property type="molecule type" value="Genomic_DNA"/>
</dbReference>
<evidence type="ECO:0000313" key="3">
    <source>
        <dbReference type="EMBL" id="MCF6138036.1"/>
    </source>
</evidence>
<keyword evidence="1" id="KW-0812">Transmembrane</keyword>
<dbReference type="Proteomes" id="UP001649381">
    <property type="component" value="Unassembled WGS sequence"/>
</dbReference>
<sequence>MKYSKRLYQIAIIFILILVVLIGRLAQIQLIEPLSFSKHQVNLIEASVNQRTHSVALDDGRGKLNDRFGELLHEIHVPAIILFPFLYEEKEKLTKVAEILPISSYELESQLTNQSKPLVLRDKITSEMIDEVNDLKIQGAYGQMLTTDGDPEFAFHFIGAIRQNPNLVKKRYKDRVEKGLIHPHSMMGVSGLQYAFDPFLISEGESKLIYHVQQSGRPLFGLDVKYTAPANPYYPVHLQTTLDQQAQTILEDAFNQANITKGGAVLLDVETSDMLGMISRPLPPKKDPEKPGTENAMLLPQTPGSIFKIVTAAAAIERNHNIEGRKFNCSQNTYNDGVEARELGILSFEESFYQSCNYTFATLLNEMMEQDAKVLDQYGEMLGLTKRVGWTDDVFHLEDFRHYPTERKNTLWADETDRHVSRAISQTAIGQLNVQLSPISVANMMATIARGGEQKQVRAAQSVLYKNGNTLVEFEEKESQSEPLSHYTIKKLQSLLTGVVQNPKGTGYPSFHNLPWGIAGKSGTAEKGDKSVYNKWFTGYFPANNPKYALVVVDLEADSSSTSTNKVFAQIVEQLYSLEHPDRALGN</sequence>
<dbReference type="InterPro" id="IPR050515">
    <property type="entry name" value="Beta-lactam/transpept"/>
</dbReference>
<proteinExistence type="predicted"/>
<dbReference type="SUPFAM" id="SSF56519">
    <property type="entry name" value="Penicillin binding protein dimerisation domain"/>
    <property type="match status" value="1"/>
</dbReference>
<dbReference type="PANTHER" id="PTHR30627">
    <property type="entry name" value="PEPTIDOGLYCAN D,D-TRANSPEPTIDASE"/>
    <property type="match status" value="1"/>
</dbReference>